<reference evidence="1" key="1">
    <citation type="journal article" date="2021" name="Proc. Natl. Acad. Sci. U.S.A.">
        <title>A Catalog of Tens of Thousands of Viruses from Human Metagenomes Reveals Hidden Associations with Chronic Diseases.</title>
        <authorList>
            <person name="Tisza M.J."/>
            <person name="Buck C.B."/>
        </authorList>
    </citation>
    <scope>NUCLEOTIDE SEQUENCE</scope>
    <source>
        <strain evidence="1">CtB3v5</strain>
    </source>
</reference>
<sequence>MASAKNGIRIIISIQNYIDKKVSISLPVRWNQ</sequence>
<proteinExistence type="predicted"/>
<evidence type="ECO:0000313" key="1">
    <source>
        <dbReference type="EMBL" id="DAD78659.1"/>
    </source>
</evidence>
<name>A0A8S5M9N7_9CAUD</name>
<organism evidence="1">
    <name type="scientific">Siphoviridae sp. ctB3v5</name>
    <dbReference type="NCBI Taxonomy" id="2826186"/>
    <lineage>
        <taxon>Viruses</taxon>
        <taxon>Duplodnaviria</taxon>
        <taxon>Heunggongvirae</taxon>
        <taxon>Uroviricota</taxon>
        <taxon>Caudoviricetes</taxon>
    </lineage>
</organism>
<accession>A0A8S5M9N7</accession>
<dbReference type="EMBL" id="BK014849">
    <property type="protein sequence ID" value="DAD78659.1"/>
    <property type="molecule type" value="Genomic_DNA"/>
</dbReference>
<protein>
    <submittedName>
        <fullName evidence="1">Uncharacterized protein</fullName>
    </submittedName>
</protein>